<dbReference type="RefSeq" id="WP_353547189.1">
    <property type="nucleotide sequence ID" value="NZ_JAGKSB010000009.1"/>
</dbReference>
<proteinExistence type="predicted"/>
<dbReference type="GO" id="GO:0006580">
    <property type="term" value="P:ethanolamine metabolic process"/>
    <property type="evidence" value="ECO:0007669"/>
    <property type="project" value="TreeGrafter"/>
</dbReference>
<feature type="domain" description="GP-PDE" evidence="2">
    <location>
        <begin position="43"/>
        <end position="286"/>
    </location>
</feature>
<evidence type="ECO:0000313" key="4">
    <source>
        <dbReference type="Proteomes" id="UP000679691"/>
    </source>
</evidence>
<keyword evidence="1" id="KW-0732">Signal</keyword>
<name>A0A8T4HEB9_9SPHI</name>
<dbReference type="Proteomes" id="UP000679691">
    <property type="component" value="Unassembled WGS sequence"/>
</dbReference>
<protein>
    <submittedName>
        <fullName evidence="3">Glycerophosphodiester phosphodiesterase family protein</fullName>
    </submittedName>
</protein>
<dbReference type="Pfam" id="PF03009">
    <property type="entry name" value="GDPD"/>
    <property type="match status" value="1"/>
</dbReference>
<dbReference type="PANTHER" id="PTHR46320">
    <property type="entry name" value="GLYCEROPHOSPHODIESTER PHOSPHODIESTERASE 1"/>
    <property type="match status" value="1"/>
</dbReference>
<dbReference type="AlphaFoldDB" id="A0A8T4HEB9"/>
<dbReference type="Gene3D" id="3.20.20.190">
    <property type="entry name" value="Phosphatidylinositol (PI) phosphodiesterase"/>
    <property type="match status" value="1"/>
</dbReference>
<dbReference type="PANTHER" id="PTHR46320:SF1">
    <property type="entry name" value="GLYCEROPHOSPHODIESTER PHOSPHODIESTERASE 1"/>
    <property type="match status" value="1"/>
</dbReference>
<accession>A0A8T4HEB9</accession>
<dbReference type="CDD" id="cd08566">
    <property type="entry name" value="GDPD_AtGDE_like"/>
    <property type="match status" value="1"/>
</dbReference>
<evidence type="ECO:0000313" key="3">
    <source>
        <dbReference type="EMBL" id="MBP3943688.1"/>
    </source>
</evidence>
<dbReference type="GO" id="GO:0070291">
    <property type="term" value="P:N-acylethanolamine metabolic process"/>
    <property type="evidence" value="ECO:0007669"/>
    <property type="project" value="TreeGrafter"/>
</dbReference>
<comment type="caution">
    <text evidence="3">The sequence shown here is derived from an EMBL/GenBank/DDBJ whole genome shotgun (WGS) entry which is preliminary data.</text>
</comment>
<dbReference type="GO" id="GO:0008889">
    <property type="term" value="F:glycerophosphodiester phosphodiesterase activity"/>
    <property type="evidence" value="ECO:0007669"/>
    <property type="project" value="TreeGrafter"/>
</dbReference>
<dbReference type="SUPFAM" id="SSF51695">
    <property type="entry name" value="PLC-like phosphodiesterases"/>
    <property type="match status" value="1"/>
</dbReference>
<dbReference type="GO" id="GO:0006644">
    <property type="term" value="P:phospholipid metabolic process"/>
    <property type="evidence" value="ECO:0007669"/>
    <property type="project" value="TreeGrafter"/>
</dbReference>
<dbReference type="PROSITE" id="PS51704">
    <property type="entry name" value="GP_PDE"/>
    <property type="match status" value="1"/>
</dbReference>
<sequence length="286" mass="32202">MKKNFIGILLLLLTVSLSAGAQQLTFQSAADMQQYFTFTPGKKIISGHRGTRENGLPENSIPALKAVLKKTPAIFEVDPRYTKDSVAVMIHDATLDRTTTGKGKVADYSWKELRKLRLKNAAGEVTNYKINTLDELIKWAKGKTILNLDKKDIPPAKIAEIIRKHQAYPWVWVTVHSLEEAAFHLAQHPDQYLSMHLRTIEAVQQFIHSGLPFNRMIVYIGPEIKVSNQSLYQELNSRGVLCMISASSSYDKLGTKELRQEKFKQIFADGASILETDFPMEAAEVL</sequence>
<feature type="chain" id="PRO_5035751918" evidence="1">
    <location>
        <begin position="22"/>
        <end position="286"/>
    </location>
</feature>
<reference evidence="3" key="1">
    <citation type="submission" date="2021-03" db="EMBL/GenBank/DDBJ databases">
        <authorList>
            <person name="Lu T."/>
            <person name="Wang Q."/>
            <person name="Han X."/>
        </authorList>
    </citation>
    <scope>NUCLEOTIDE SEQUENCE</scope>
    <source>
        <strain evidence="3">WQ 2009</strain>
    </source>
</reference>
<dbReference type="EMBL" id="JAGKSB010000009">
    <property type="protein sequence ID" value="MBP3943688.1"/>
    <property type="molecule type" value="Genomic_DNA"/>
</dbReference>
<dbReference type="InterPro" id="IPR017946">
    <property type="entry name" value="PLC-like_Pdiesterase_TIM-brl"/>
</dbReference>
<gene>
    <name evidence="3" type="ORF">J5U18_08955</name>
</gene>
<dbReference type="InterPro" id="IPR030395">
    <property type="entry name" value="GP_PDE_dom"/>
</dbReference>
<keyword evidence="4" id="KW-1185">Reference proteome</keyword>
<feature type="signal peptide" evidence="1">
    <location>
        <begin position="1"/>
        <end position="21"/>
    </location>
</feature>
<evidence type="ECO:0000259" key="2">
    <source>
        <dbReference type="PROSITE" id="PS51704"/>
    </source>
</evidence>
<evidence type="ECO:0000256" key="1">
    <source>
        <dbReference type="SAM" id="SignalP"/>
    </source>
</evidence>
<organism evidence="3 4">
    <name type="scientific">Rhinopithecimicrobium faecis</name>
    <dbReference type="NCBI Taxonomy" id="2820698"/>
    <lineage>
        <taxon>Bacteria</taxon>
        <taxon>Pseudomonadati</taxon>
        <taxon>Bacteroidota</taxon>
        <taxon>Sphingobacteriia</taxon>
        <taxon>Sphingobacteriales</taxon>
        <taxon>Sphingobacteriaceae</taxon>
        <taxon>Rhinopithecimicrobium</taxon>
    </lineage>
</organism>
<dbReference type="GO" id="GO:0005886">
    <property type="term" value="C:plasma membrane"/>
    <property type="evidence" value="ECO:0007669"/>
    <property type="project" value="TreeGrafter"/>
</dbReference>